<evidence type="ECO:0000313" key="2">
    <source>
        <dbReference type="EMBL" id="QKJ20133.1"/>
    </source>
</evidence>
<dbReference type="Gene3D" id="3.30.420.40">
    <property type="match status" value="2"/>
</dbReference>
<evidence type="ECO:0000256" key="1">
    <source>
        <dbReference type="ARBA" id="ARBA00006479"/>
    </source>
</evidence>
<protein>
    <submittedName>
        <fullName evidence="2">ROK family protein</fullName>
    </submittedName>
</protein>
<accession>A0A7D4PV05</accession>
<dbReference type="Pfam" id="PF00480">
    <property type="entry name" value="ROK"/>
    <property type="match status" value="1"/>
</dbReference>
<dbReference type="RefSeq" id="WP_172990569.1">
    <property type="nucleotide sequence ID" value="NZ_CP054038.1"/>
</dbReference>
<dbReference type="AlphaFoldDB" id="A0A7D4PV05"/>
<comment type="similarity">
    <text evidence="1">Belongs to the ROK (NagC/XylR) family.</text>
</comment>
<sequence length="312" mass="31257">MRVGLDVGGTKTDAVVVDDAGTIAARLRLPTGWGPAAVADTVATAVDALRREPGVDAAALRSVGIGIPGQVEPGTARVVHAVNLGVEELDLEAAVGERLALPVSVENDVKAAALGADALHRAAGREVASMAYLNLGTGVAAGIVTDGILWRGSRGTAGEVGHISVDPAGPLCRCGQRGCIEAFAGGGALAQRWAQSADYPVLAVFDAADAGDPLARELRAGLARGVAAAVRVLVLTADVDTVVLGGGLTALGDRLMAPVRAELAESAAASPFMRSLRLTERVEILPTGSAAAAIGAALVGAARETEEVLAHG</sequence>
<dbReference type="EMBL" id="CP054038">
    <property type="protein sequence ID" value="QKJ20133.1"/>
    <property type="molecule type" value="Genomic_DNA"/>
</dbReference>
<dbReference type="InterPro" id="IPR000600">
    <property type="entry name" value="ROK"/>
</dbReference>
<name>A0A7D4PV05_9MICO</name>
<organism evidence="2 3">
    <name type="scientific">Microbacterium hominis</name>
    <dbReference type="NCBI Taxonomy" id="162426"/>
    <lineage>
        <taxon>Bacteria</taxon>
        <taxon>Bacillati</taxon>
        <taxon>Actinomycetota</taxon>
        <taxon>Actinomycetes</taxon>
        <taxon>Micrococcales</taxon>
        <taxon>Microbacteriaceae</taxon>
        <taxon>Microbacterium</taxon>
    </lineage>
</organism>
<proteinExistence type="inferred from homology"/>
<dbReference type="PANTHER" id="PTHR18964:SF149">
    <property type="entry name" value="BIFUNCTIONAL UDP-N-ACETYLGLUCOSAMINE 2-EPIMERASE_N-ACETYLMANNOSAMINE KINASE"/>
    <property type="match status" value="1"/>
</dbReference>
<dbReference type="PANTHER" id="PTHR18964">
    <property type="entry name" value="ROK (REPRESSOR, ORF, KINASE) FAMILY"/>
    <property type="match status" value="1"/>
</dbReference>
<gene>
    <name evidence="2" type="ORF">HQM25_12705</name>
</gene>
<reference evidence="2 3" key="1">
    <citation type="submission" date="2020-05" db="EMBL/GenBank/DDBJ databases">
        <title>Strain PA2F3 complete genome.</title>
        <authorList>
            <person name="Kim Y.-S."/>
            <person name="Kim S.-J."/>
            <person name="Jung H.-k."/>
            <person name="Kim S.-E."/>
            <person name="Kim K.-H."/>
        </authorList>
    </citation>
    <scope>NUCLEOTIDE SEQUENCE [LARGE SCALE GENOMIC DNA]</scope>
    <source>
        <strain evidence="2 3">PA2F3</strain>
    </source>
</reference>
<dbReference type="Proteomes" id="UP000502498">
    <property type="component" value="Chromosome"/>
</dbReference>
<evidence type="ECO:0000313" key="3">
    <source>
        <dbReference type="Proteomes" id="UP000502498"/>
    </source>
</evidence>
<dbReference type="SUPFAM" id="SSF53067">
    <property type="entry name" value="Actin-like ATPase domain"/>
    <property type="match status" value="1"/>
</dbReference>
<dbReference type="InterPro" id="IPR043129">
    <property type="entry name" value="ATPase_NBD"/>
</dbReference>